<sequence length="292" mass="31175">MPRFRSYDTTELAYHVLGSGPPLVCLPGGPARASSYLGDLGGLSRERTLLKLDLRGSGESAVPEDPASYRCDRLVDDVEAYRIHLGLDRMDLLAHSAAGNLAELYAARFPHRLARLVLVAPGLRSVGVETVGFAEAVAARSTQWWYPEAKAAMDAWQEAATRGAAPEEIAAHRTAAAPFAYGRWDERARAHVEAEQEERSGPASAGYYAGFAPDVAAVRAALTGLDAPVLIVAGELDPAPTPQAAELLAALFPKAEVAVQDGASHSPWIDDHGRFVKTVLAFLADGRPADER</sequence>
<evidence type="ECO:0000313" key="2">
    <source>
        <dbReference type="EMBL" id="MBE1492622.1"/>
    </source>
</evidence>
<dbReference type="PANTHER" id="PTHR43798">
    <property type="entry name" value="MONOACYLGLYCEROL LIPASE"/>
    <property type="match status" value="1"/>
</dbReference>
<comment type="caution">
    <text evidence="2">The sequence shown here is derived from an EMBL/GenBank/DDBJ whole genome shotgun (WGS) entry which is preliminary data.</text>
</comment>
<dbReference type="EMBL" id="JADBEB010000001">
    <property type="protein sequence ID" value="MBE1492622.1"/>
    <property type="molecule type" value="Genomic_DNA"/>
</dbReference>
<dbReference type="PANTHER" id="PTHR43798:SF33">
    <property type="entry name" value="HYDROLASE, PUTATIVE (AFU_ORTHOLOGUE AFUA_2G14860)-RELATED"/>
    <property type="match status" value="1"/>
</dbReference>
<accession>A0A927MDI9</accession>
<keyword evidence="3" id="KW-1185">Reference proteome</keyword>
<evidence type="ECO:0000259" key="1">
    <source>
        <dbReference type="Pfam" id="PF00561"/>
    </source>
</evidence>
<dbReference type="AlphaFoldDB" id="A0A927MDI9"/>
<dbReference type="InterPro" id="IPR000073">
    <property type="entry name" value="AB_hydrolase_1"/>
</dbReference>
<dbReference type="Gene3D" id="3.40.50.1820">
    <property type="entry name" value="alpha/beta hydrolase"/>
    <property type="match status" value="1"/>
</dbReference>
<gene>
    <name evidence="2" type="ORF">H4W31_008260</name>
</gene>
<dbReference type="GO" id="GO:0016020">
    <property type="term" value="C:membrane"/>
    <property type="evidence" value="ECO:0007669"/>
    <property type="project" value="TreeGrafter"/>
</dbReference>
<feature type="domain" description="AB hydrolase-1" evidence="1">
    <location>
        <begin position="21"/>
        <end position="267"/>
    </location>
</feature>
<evidence type="ECO:0000313" key="3">
    <source>
        <dbReference type="Proteomes" id="UP000649753"/>
    </source>
</evidence>
<dbReference type="GO" id="GO:0003824">
    <property type="term" value="F:catalytic activity"/>
    <property type="evidence" value="ECO:0007669"/>
    <property type="project" value="UniProtKB-ARBA"/>
</dbReference>
<proteinExistence type="predicted"/>
<dbReference type="Proteomes" id="UP000649753">
    <property type="component" value="Unassembled WGS sequence"/>
</dbReference>
<name>A0A927MDI9_9ACTN</name>
<dbReference type="SUPFAM" id="SSF53474">
    <property type="entry name" value="alpha/beta-Hydrolases"/>
    <property type="match status" value="1"/>
</dbReference>
<dbReference type="Pfam" id="PF00561">
    <property type="entry name" value="Abhydrolase_1"/>
    <property type="match status" value="1"/>
</dbReference>
<dbReference type="RefSeq" id="WP_192771497.1">
    <property type="nucleotide sequence ID" value="NZ_JADBEB010000001.1"/>
</dbReference>
<reference evidence="2" key="1">
    <citation type="submission" date="2020-10" db="EMBL/GenBank/DDBJ databases">
        <title>Sequencing the genomes of 1000 actinobacteria strains.</title>
        <authorList>
            <person name="Klenk H.-P."/>
        </authorList>
    </citation>
    <scope>NUCLEOTIDE SEQUENCE</scope>
    <source>
        <strain evidence="2">DSM 46832</strain>
    </source>
</reference>
<dbReference type="InterPro" id="IPR029058">
    <property type="entry name" value="AB_hydrolase_fold"/>
</dbReference>
<protein>
    <submittedName>
        <fullName evidence="2">Pimeloyl-ACP methyl ester carboxylesterase</fullName>
    </submittedName>
</protein>
<dbReference type="InterPro" id="IPR050266">
    <property type="entry name" value="AB_hydrolase_sf"/>
</dbReference>
<organism evidence="2 3">
    <name type="scientific">Plantactinospora soyae</name>
    <dbReference type="NCBI Taxonomy" id="1544732"/>
    <lineage>
        <taxon>Bacteria</taxon>
        <taxon>Bacillati</taxon>
        <taxon>Actinomycetota</taxon>
        <taxon>Actinomycetes</taxon>
        <taxon>Micromonosporales</taxon>
        <taxon>Micromonosporaceae</taxon>
        <taxon>Plantactinospora</taxon>
    </lineage>
</organism>